<evidence type="ECO:0000313" key="2">
    <source>
        <dbReference type="Proteomes" id="UP001062846"/>
    </source>
</evidence>
<accession>A0ACC0Q4X7</accession>
<comment type="caution">
    <text evidence="1">The sequence shown here is derived from an EMBL/GenBank/DDBJ whole genome shotgun (WGS) entry which is preliminary data.</text>
</comment>
<sequence>MPVFYRRVSSMVVWEQVSELGGIYLGSMFLCYTLVHLVDEERVYFQWGNTTGFGSGGFS</sequence>
<protein>
    <submittedName>
        <fullName evidence="1">Uncharacterized protein</fullName>
    </submittedName>
</protein>
<dbReference type="Proteomes" id="UP001062846">
    <property type="component" value="Chromosome 1"/>
</dbReference>
<organism evidence="1 2">
    <name type="scientific">Rhododendron molle</name>
    <name type="common">Chinese azalea</name>
    <name type="synonym">Azalea mollis</name>
    <dbReference type="NCBI Taxonomy" id="49168"/>
    <lineage>
        <taxon>Eukaryota</taxon>
        <taxon>Viridiplantae</taxon>
        <taxon>Streptophyta</taxon>
        <taxon>Embryophyta</taxon>
        <taxon>Tracheophyta</taxon>
        <taxon>Spermatophyta</taxon>
        <taxon>Magnoliopsida</taxon>
        <taxon>eudicotyledons</taxon>
        <taxon>Gunneridae</taxon>
        <taxon>Pentapetalae</taxon>
        <taxon>asterids</taxon>
        <taxon>Ericales</taxon>
        <taxon>Ericaceae</taxon>
        <taxon>Ericoideae</taxon>
        <taxon>Rhodoreae</taxon>
        <taxon>Rhododendron</taxon>
    </lineage>
</organism>
<gene>
    <name evidence="1" type="ORF">RHMOL_Rhmol01G0234500</name>
</gene>
<name>A0ACC0Q4X7_RHOML</name>
<keyword evidence="2" id="KW-1185">Reference proteome</keyword>
<proteinExistence type="predicted"/>
<dbReference type="EMBL" id="CM046388">
    <property type="protein sequence ID" value="KAI8572876.1"/>
    <property type="molecule type" value="Genomic_DNA"/>
</dbReference>
<evidence type="ECO:0000313" key="1">
    <source>
        <dbReference type="EMBL" id="KAI8572876.1"/>
    </source>
</evidence>
<reference evidence="1" key="1">
    <citation type="submission" date="2022-02" db="EMBL/GenBank/DDBJ databases">
        <title>Plant Genome Project.</title>
        <authorList>
            <person name="Zhang R.-G."/>
        </authorList>
    </citation>
    <scope>NUCLEOTIDE SEQUENCE</scope>
    <source>
        <strain evidence="1">AT1</strain>
    </source>
</reference>